<dbReference type="PANTHER" id="PTHR11783">
    <property type="entry name" value="SULFOTRANSFERASE SULT"/>
    <property type="match status" value="1"/>
</dbReference>
<dbReference type="AlphaFoldDB" id="A0A4Y2BU25"/>
<proteinExistence type="inferred from homology"/>
<dbReference type="Gene3D" id="3.40.50.300">
    <property type="entry name" value="P-loop containing nucleotide triphosphate hydrolases"/>
    <property type="match status" value="1"/>
</dbReference>
<evidence type="ECO:0000256" key="2">
    <source>
        <dbReference type="ARBA" id="ARBA00022679"/>
    </source>
</evidence>
<evidence type="ECO:0000256" key="3">
    <source>
        <dbReference type="SAM" id="MobiDB-lite"/>
    </source>
</evidence>
<keyword evidence="6" id="KW-1185">Reference proteome</keyword>
<dbReference type="InterPro" id="IPR027417">
    <property type="entry name" value="P-loop_NTPase"/>
</dbReference>
<dbReference type="SUPFAM" id="SSF52540">
    <property type="entry name" value="P-loop containing nucleoside triphosphate hydrolases"/>
    <property type="match status" value="1"/>
</dbReference>
<feature type="region of interest" description="Disordered" evidence="3">
    <location>
        <begin position="275"/>
        <end position="296"/>
    </location>
</feature>
<comment type="caution">
    <text evidence="5">The sequence shown here is derived from an EMBL/GenBank/DDBJ whole genome shotgun (WGS) entry which is preliminary data.</text>
</comment>
<reference evidence="5 6" key="1">
    <citation type="journal article" date="2019" name="Sci. Rep.">
        <title>Orb-weaving spider Araneus ventricosus genome elucidates the spidroin gene catalogue.</title>
        <authorList>
            <person name="Kono N."/>
            <person name="Nakamura H."/>
            <person name="Ohtoshi R."/>
            <person name="Moran D.A.P."/>
            <person name="Shinohara A."/>
            <person name="Yoshida Y."/>
            <person name="Fujiwara M."/>
            <person name="Mori M."/>
            <person name="Tomita M."/>
            <person name="Arakawa K."/>
        </authorList>
    </citation>
    <scope>NUCLEOTIDE SEQUENCE [LARGE SCALE GENOMIC DNA]</scope>
</reference>
<evidence type="ECO:0000256" key="1">
    <source>
        <dbReference type="ARBA" id="ARBA00005771"/>
    </source>
</evidence>
<dbReference type="EMBL" id="BGPR01000114">
    <property type="protein sequence ID" value="GBL95741.1"/>
    <property type="molecule type" value="Genomic_DNA"/>
</dbReference>
<gene>
    <name evidence="5" type="primary">SULT1C4_12</name>
    <name evidence="5" type="ORF">AVEN_684_1</name>
</gene>
<accession>A0A4Y2BU25</accession>
<evidence type="ECO:0000313" key="5">
    <source>
        <dbReference type="EMBL" id="GBL95741.1"/>
    </source>
</evidence>
<dbReference type="GO" id="GO:0008146">
    <property type="term" value="F:sulfotransferase activity"/>
    <property type="evidence" value="ECO:0007669"/>
    <property type="project" value="InterPro"/>
</dbReference>
<keyword evidence="2 5" id="KW-0808">Transferase</keyword>
<feature type="domain" description="Sulfotransferase" evidence="4">
    <location>
        <begin position="36"/>
        <end position="307"/>
    </location>
</feature>
<evidence type="ECO:0000259" key="4">
    <source>
        <dbReference type="Pfam" id="PF00685"/>
    </source>
</evidence>
<dbReference type="Pfam" id="PF00685">
    <property type="entry name" value="Sulfotransfer_1"/>
    <property type="match status" value="1"/>
</dbReference>
<protein>
    <submittedName>
        <fullName evidence="5">Sulfotransferase 1C4</fullName>
    </submittedName>
</protein>
<feature type="compositionally biased region" description="Basic and acidic residues" evidence="3">
    <location>
        <begin position="280"/>
        <end position="296"/>
    </location>
</feature>
<evidence type="ECO:0000313" key="6">
    <source>
        <dbReference type="Proteomes" id="UP000499080"/>
    </source>
</evidence>
<dbReference type="OrthoDB" id="205623at2759"/>
<name>A0A4Y2BU25_ARAVE</name>
<dbReference type="Proteomes" id="UP000499080">
    <property type="component" value="Unassembled WGS sequence"/>
</dbReference>
<comment type="similarity">
    <text evidence="1">Belongs to the sulfotransferase 1 family.</text>
</comment>
<sequence>MVKKTPRYIDVDGYKYCECFVPDIVREAINYKPTEKDVFVATYPKCGTTWMIQTVMLVLNKGKIPNTIEEYFALCPFLEMLGPEEIPNMHGKGCIKIHFPFNLTPYSPDAKYVYVARNPKDCCTSFYHHTKLFPAYHFSDGTFDDFFDLFIEGQTDFNDYFDNLQSWYEHRNDPNVFFVTYEEMKKNPKETIKKLGKFLGEEYSSALEDNEELLDEIVHKSSFEYMKKTTNNLFTEMLNRCEEYAENPIVPRGFRAWCKFNAIAIKEGQGSNGSFLRNGEIGEGKTELSPEQEERLNKRIKEKTQGSDVMKLWENMK</sequence>
<dbReference type="InterPro" id="IPR000863">
    <property type="entry name" value="Sulfotransferase_dom"/>
</dbReference>
<organism evidence="5 6">
    <name type="scientific">Araneus ventricosus</name>
    <name type="common">Orbweaver spider</name>
    <name type="synonym">Epeira ventricosa</name>
    <dbReference type="NCBI Taxonomy" id="182803"/>
    <lineage>
        <taxon>Eukaryota</taxon>
        <taxon>Metazoa</taxon>
        <taxon>Ecdysozoa</taxon>
        <taxon>Arthropoda</taxon>
        <taxon>Chelicerata</taxon>
        <taxon>Arachnida</taxon>
        <taxon>Araneae</taxon>
        <taxon>Araneomorphae</taxon>
        <taxon>Entelegynae</taxon>
        <taxon>Araneoidea</taxon>
        <taxon>Araneidae</taxon>
        <taxon>Araneus</taxon>
    </lineage>
</organism>